<keyword evidence="1" id="KW-0812">Transmembrane</keyword>
<proteinExistence type="predicted"/>
<gene>
    <name evidence="2" type="ORF">Tcan_15367</name>
</gene>
<keyword evidence="3" id="KW-1185">Reference proteome</keyword>
<feature type="transmembrane region" description="Helical" evidence="1">
    <location>
        <begin position="15"/>
        <end position="36"/>
    </location>
</feature>
<dbReference type="AlphaFoldDB" id="A0A0B2V0I2"/>
<protein>
    <submittedName>
        <fullName evidence="2">Uncharacterized protein</fullName>
    </submittedName>
</protein>
<organism evidence="2 3">
    <name type="scientific">Toxocara canis</name>
    <name type="common">Canine roundworm</name>
    <dbReference type="NCBI Taxonomy" id="6265"/>
    <lineage>
        <taxon>Eukaryota</taxon>
        <taxon>Metazoa</taxon>
        <taxon>Ecdysozoa</taxon>
        <taxon>Nematoda</taxon>
        <taxon>Chromadorea</taxon>
        <taxon>Rhabditida</taxon>
        <taxon>Spirurina</taxon>
        <taxon>Ascaridomorpha</taxon>
        <taxon>Ascaridoidea</taxon>
        <taxon>Toxocaridae</taxon>
        <taxon>Toxocara</taxon>
    </lineage>
</organism>
<name>A0A0B2V0I2_TOXCA</name>
<accession>A0A0B2V0I2</accession>
<comment type="caution">
    <text evidence="2">The sequence shown here is derived from an EMBL/GenBank/DDBJ whole genome shotgun (WGS) entry which is preliminary data.</text>
</comment>
<reference evidence="2 3" key="1">
    <citation type="submission" date="2014-11" db="EMBL/GenBank/DDBJ databases">
        <title>Genetic blueprint of the zoonotic pathogen Toxocara canis.</title>
        <authorList>
            <person name="Zhu X.-Q."/>
            <person name="Korhonen P.K."/>
            <person name="Cai H."/>
            <person name="Young N.D."/>
            <person name="Nejsum P."/>
            <person name="von Samson-Himmelstjerna G."/>
            <person name="Boag P.R."/>
            <person name="Tan P."/>
            <person name="Li Q."/>
            <person name="Min J."/>
            <person name="Yang Y."/>
            <person name="Wang X."/>
            <person name="Fang X."/>
            <person name="Hall R.S."/>
            <person name="Hofmann A."/>
            <person name="Sternberg P.W."/>
            <person name="Jex A.R."/>
            <person name="Gasser R.B."/>
        </authorList>
    </citation>
    <scope>NUCLEOTIDE SEQUENCE [LARGE SCALE GENOMIC DNA]</scope>
    <source>
        <strain evidence="2">PN_DK_2014</strain>
    </source>
</reference>
<keyword evidence="1" id="KW-0472">Membrane</keyword>
<sequence length="116" mass="13072">MKELFKVCWSLLEGMHVTVALFISLIASTVLSLSTLEGRTLRRQQYSTRNEQHSDATLGDDSADFSKIEDASGSHFGKPDLSGSKLMMNPWISPLARKFRLMRLSRSTSPLISEYF</sequence>
<keyword evidence="1" id="KW-1133">Transmembrane helix</keyword>
<evidence type="ECO:0000256" key="1">
    <source>
        <dbReference type="SAM" id="Phobius"/>
    </source>
</evidence>
<dbReference type="Proteomes" id="UP000031036">
    <property type="component" value="Unassembled WGS sequence"/>
</dbReference>
<evidence type="ECO:0000313" key="2">
    <source>
        <dbReference type="EMBL" id="KHN74867.1"/>
    </source>
</evidence>
<dbReference type="EMBL" id="JPKZ01002811">
    <property type="protein sequence ID" value="KHN74867.1"/>
    <property type="molecule type" value="Genomic_DNA"/>
</dbReference>
<evidence type="ECO:0000313" key="3">
    <source>
        <dbReference type="Proteomes" id="UP000031036"/>
    </source>
</evidence>